<feature type="transmembrane region" description="Helical" evidence="1">
    <location>
        <begin position="226"/>
        <end position="243"/>
    </location>
</feature>
<organism evidence="2 3">
    <name type="scientific">Planomicrobium soli</name>
    <dbReference type="NCBI Taxonomy" id="1176648"/>
    <lineage>
        <taxon>Bacteria</taxon>
        <taxon>Bacillati</taxon>
        <taxon>Bacillota</taxon>
        <taxon>Bacilli</taxon>
        <taxon>Bacillales</taxon>
        <taxon>Caryophanaceae</taxon>
        <taxon>Planomicrobium</taxon>
    </lineage>
</organism>
<dbReference type="Pfam" id="PF05675">
    <property type="entry name" value="DUF817"/>
    <property type="match status" value="1"/>
</dbReference>
<feature type="transmembrane region" description="Helical" evidence="1">
    <location>
        <begin position="186"/>
        <end position="206"/>
    </location>
</feature>
<accession>A0A2P8H5U5</accession>
<dbReference type="EMBL" id="PYAT01000002">
    <property type="protein sequence ID" value="PSL41596.1"/>
    <property type="molecule type" value="Genomic_DNA"/>
</dbReference>
<name>A0A2P8H5U5_9BACL</name>
<keyword evidence="1" id="KW-0472">Membrane</keyword>
<gene>
    <name evidence="2" type="ORF">B0H99_102280</name>
</gene>
<feature type="transmembrane region" description="Helical" evidence="1">
    <location>
        <begin position="132"/>
        <end position="151"/>
    </location>
</feature>
<feature type="transmembrane region" description="Helical" evidence="1">
    <location>
        <begin position="157"/>
        <end position="174"/>
    </location>
</feature>
<dbReference type="InterPro" id="IPR008535">
    <property type="entry name" value="DUF817"/>
</dbReference>
<keyword evidence="3" id="KW-1185">Reference proteome</keyword>
<evidence type="ECO:0000313" key="2">
    <source>
        <dbReference type="EMBL" id="PSL41596.1"/>
    </source>
</evidence>
<dbReference type="Proteomes" id="UP000242682">
    <property type="component" value="Unassembled WGS sequence"/>
</dbReference>
<proteinExistence type="predicted"/>
<evidence type="ECO:0000256" key="1">
    <source>
        <dbReference type="SAM" id="Phobius"/>
    </source>
</evidence>
<feature type="transmembrane region" description="Helical" evidence="1">
    <location>
        <begin position="6"/>
        <end position="27"/>
    </location>
</feature>
<evidence type="ECO:0000313" key="3">
    <source>
        <dbReference type="Proteomes" id="UP000242682"/>
    </source>
</evidence>
<dbReference type="PIRSF" id="PIRSF009141">
    <property type="entry name" value="UCP009141"/>
    <property type="match status" value="1"/>
</dbReference>
<feature type="transmembrane region" description="Helical" evidence="1">
    <location>
        <begin position="100"/>
        <end position="120"/>
    </location>
</feature>
<reference evidence="2 3" key="1">
    <citation type="submission" date="2018-03" db="EMBL/GenBank/DDBJ databases">
        <title>Genomic Encyclopedia of Type Strains, Phase III (KMG-III): the genomes of soil and plant-associated and newly described type strains.</title>
        <authorList>
            <person name="Whitman W."/>
        </authorList>
    </citation>
    <scope>NUCLEOTIDE SEQUENCE [LARGE SCALE GENOMIC DNA]</scope>
    <source>
        <strain evidence="2 3">CGMCC 1.12259</strain>
    </source>
</reference>
<feature type="transmembrane region" description="Helical" evidence="1">
    <location>
        <begin position="39"/>
        <end position="56"/>
    </location>
</feature>
<sequence>MKNLFLFGYLQALSCIFPVIIFGALAVSKLIEIPGLPRYDFILLVCLAAQGFMLASRLETADEFKVICLFHVIGLGLELFKVHMGSWTYPEDAYSKFWGVPLYSGFMYASVASYICQAWRRLDLHIYGWPKPVYAISISVLIYANFFTHHFSYDIRWVLKALLFVVFYKTVVMFRLSGSVYKMHAILAFLLVGFFIWIAENIVTFFGAWQYPDQQAAWSLVHIGKISSWFLLVIISIIIVAQLKRVKSGLAQSAESKAARFPGFRRKMVSLEGEK</sequence>
<keyword evidence="1" id="KW-0812">Transmembrane</keyword>
<dbReference type="AlphaFoldDB" id="A0A2P8H5U5"/>
<keyword evidence="1" id="KW-1133">Transmembrane helix</keyword>
<comment type="caution">
    <text evidence="2">The sequence shown here is derived from an EMBL/GenBank/DDBJ whole genome shotgun (WGS) entry which is preliminary data.</text>
</comment>
<protein>
    <submittedName>
        <fullName evidence="2">Uncharacterized membrane protein YoaT (DUF817 family)</fullName>
    </submittedName>
</protein>